<dbReference type="AlphaFoldDB" id="A0A2T7A5L1"/>
<organism evidence="2 3">
    <name type="scientific">Tuber borchii</name>
    <name type="common">White truffle</name>
    <dbReference type="NCBI Taxonomy" id="42251"/>
    <lineage>
        <taxon>Eukaryota</taxon>
        <taxon>Fungi</taxon>
        <taxon>Dikarya</taxon>
        <taxon>Ascomycota</taxon>
        <taxon>Pezizomycotina</taxon>
        <taxon>Pezizomycetes</taxon>
        <taxon>Pezizales</taxon>
        <taxon>Tuberaceae</taxon>
        <taxon>Tuber</taxon>
    </lineage>
</organism>
<keyword evidence="1" id="KW-0472">Membrane</keyword>
<evidence type="ECO:0000313" key="2">
    <source>
        <dbReference type="EMBL" id="PUU82998.1"/>
    </source>
</evidence>
<accession>A0A2T7A5L1</accession>
<reference evidence="2 3" key="1">
    <citation type="submission" date="2017-04" db="EMBL/GenBank/DDBJ databases">
        <title>Draft genome sequence of Tuber borchii Vittad., a whitish edible truffle.</title>
        <authorList>
            <consortium name="DOE Joint Genome Institute"/>
            <person name="Murat C."/>
            <person name="Kuo A."/>
            <person name="Barry K.W."/>
            <person name="Clum A."/>
            <person name="Dockter R.B."/>
            <person name="Fauchery L."/>
            <person name="Iotti M."/>
            <person name="Kohler A."/>
            <person name="Labutti K."/>
            <person name="Lindquist E.A."/>
            <person name="Lipzen A."/>
            <person name="Ohm R.A."/>
            <person name="Wang M."/>
            <person name="Grigoriev I.V."/>
            <person name="Zambonelli A."/>
            <person name="Martin F.M."/>
        </authorList>
    </citation>
    <scope>NUCLEOTIDE SEQUENCE [LARGE SCALE GENOMIC DNA]</scope>
    <source>
        <strain evidence="2 3">Tbo3840</strain>
    </source>
</reference>
<sequence length="331" mass="37125">MNKSNTMSSRPSRYQRVVACLGFAKTYNFPLWVIFGGIMLGFSFARLQYLSDRVLKSDLAPGEWFWFKKDLYNTGLKIHLGCILPCAIIGVFQFLPIIRRKALLLHRIDGYIFLLLLWVSTGGALAIARRSFGGKVETQAAVFALSFLSLTASSLAYYNVKRLQIEQHRAWMLRTMVYMGAIISARIIMIISAVSISAVGSYYALHDCDELSAMISNSTRFDIDYPTCKLSPNATIPVHAAMGEEKENVSAAFRVTFGTSVWVAILTHVIAVEIYLRLTPAESERLRMVSYEWQLERGWVHPGSSGLTSDRWGDAKWSPVLAEEVSDTPGR</sequence>
<feature type="transmembrane region" description="Helical" evidence="1">
    <location>
        <begin position="78"/>
        <end position="98"/>
    </location>
</feature>
<dbReference type="InterPro" id="IPR018750">
    <property type="entry name" value="DUF2306_membrane"/>
</dbReference>
<comment type="caution">
    <text evidence="2">The sequence shown here is derived from an EMBL/GenBank/DDBJ whole genome shotgun (WGS) entry which is preliminary data.</text>
</comment>
<dbReference type="Proteomes" id="UP000244722">
    <property type="component" value="Unassembled WGS sequence"/>
</dbReference>
<evidence type="ECO:0000256" key="1">
    <source>
        <dbReference type="SAM" id="Phobius"/>
    </source>
</evidence>
<dbReference type="Pfam" id="PF10067">
    <property type="entry name" value="DUF2306"/>
    <property type="match status" value="1"/>
</dbReference>
<feature type="transmembrane region" description="Helical" evidence="1">
    <location>
        <begin position="140"/>
        <end position="160"/>
    </location>
</feature>
<gene>
    <name evidence="2" type="ORF">B9Z19DRAFT_1073608</name>
</gene>
<dbReference type="EMBL" id="NESQ01000018">
    <property type="protein sequence ID" value="PUU82998.1"/>
    <property type="molecule type" value="Genomic_DNA"/>
</dbReference>
<keyword evidence="1" id="KW-0812">Transmembrane</keyword>
<feature type="transmembrane region" description="Helical" evidence="1">
    <location>
        <begin position="29"/>
        <end position="49"/>
    </location>
</feature>
<dbReference type="OrthoDB" id="193478at2759"/>
<proteinExistence type="predicted"/>
<protein>
    <submittedName>
        <fullName evidence="2">Uncharacterized protein</fullName>
    </submittedName>
</protein>
<evidence type="ECO:0000313" key="3">
    <source>
        <dbReference type="Proteomes" id="UP000244722"/>
    </source>
</evidence>
<keyword evidence="3" id="KW-1185">Reference proteome</keyword>
<name>A0A2T7A5L1_TUBBO</name>
<dbReference type="STRING" id="42251.A0A2T7A5L1"/>
<feature type="transmembrane region" description="Helical" evidence="1">
    <location>
        <begin position="110"/>
        <end position="128"/>
    </location>
</feature>
<feature type="transmembrane region" description="Helical" evidence="1">
    <location>
        <begin position="181"/>
        <end position="205"/>
    </location>
</feature>
<feature type="transmembrane region" description="Helical" evidence="1">
    <location>
        <begin position="259"/>
        <end position="278"/>
    </location>
</feature>
<keyword evidence="1" id="KW-1133">Transmembrane helix</keyword>